<evidence type="ECO:0000313" key="1">
    <source>
        <dbReference type="EMBL" id="TXE07263.1"/>
    </source>
</evidence>
<proteinExistence type="predicted"/>
<reference evidence="2" key="1">
    <citation type="submission" date="2019-08" db="EMBL/GenBank/DDBJ databases">
        <title>Seonamhaeicola sediminis sp. nov., isolated from marine sediment.</title>
        <authorList>
            <person name="Cao W.R."/>
        </authorList>
    </citation>
    <scope>NUCLEOTIDE SEQUENCE [LARGE SCALE GENOMIC DNA]</scope>
    <source>
        <strain evidence="2">Gy8</strain>
    </source>
</reference>
<name>A0A5C7AIF7_9FLAO</name>
<dbReference type="RefSeq" id="WP_147137269.1">
    <property type="nucleotide sequence ID" value="NZ_VOSC01000030.1"/>
</dbReference>
<protein>
    <submittedName>
        <fullName evidence="1">DUF4269 domain-containing protein</fullName>
    </submittedName>
</protein>
<comment type="caution">
    <text evidence="1">The sequence shown here is derived from an EMBL/GenBank/DDBJ whole genome shotgun (WGS) entry which is preliminary data.</text>
</comment>
<dbReference type="AlphaFoldDB" id="A0A5C7AIF7"/>
<dbReference type="Proteomes" id="UP000321790">
    <property type="component" value="Unassembled WGS sequence"/>
</dbReference>
<gene>
    <name evidence="1" type="ORF">FUA26_13675</name>
</gene>
<sequence length="175" mass="20121">MPINFENISYLKQGNTRQKAAYKAIKALNIFNTLQQFNPILTGTIPIEIDIPNSDLDIICYCKNHEYLQEVLIYNFKDETDFEINTIIQNKVKSTIATFKFDGFVFEIFGQNTPTKKQNAYKHMLIEYDILQQKGTSFKNTIIALKLQGLKTEPAFAKALHLPGNPYEALLAFKF</sequence>
<dbReference type="EMBL" id="VOSC01000030">
    <property type="protein sequence ID" value="TXE07263.1"/>
    <property type="molecule type" value="Genomic_DNA"/>
</dbReference>
<dbReference type="InterPro" id="IPR025365">
    <property type="entry name" value="DUF4269"/>
</dbReference>
<dbReference type="Pfam" id="PF14091">
    <property type="entry name" value="DUF4269"/>
    <property type="match status" value="1"/>
</dbReference>
<evidence type="ECO:0000313" key="2">
    <source>
        <dbReference type="Proteomes" id="UP000321790"/>
    </source>
</evidence>
<keyword evidence="2" id="KW-1185">Reference proteome</keyword>
<dbReference type="OrthoDB" id="6402248at2"/>
<accession>A0A5C7AIF7</accession>
<organism evidence="1 2">
    <name type="scientific">Seonamhaeicola algicola</name>
    <dbReference type="NCBI Taxonomy" id="1719036"/>
    <lineage>
        <taxon>Bacteria</taxon>
        <taxon>Pseudomonadati</taxon>
        <taxon>Bacteroidota</taxon>
        <taxon>Flavobacteriia</taxon>
        <taxon>Flavobacteriales</taxon>
        <taxon>Flavobacteriaceae</taxon>
    </lineage>
</organism>